<feature type="transmembrane region" description="Helical" evidence="6">
    <location>
        <begin position="12"/>
        <end position="35"/>
    </location>
</feature>
<dbReference type="PANTHER" id="PTHR23513">
    <property type="entry name" value="INTEGRAL MEMBRANE EFFLUX PROTEIN-RELATED"/>
    <property type="match status" value="1"/>
</dbReference>
<feature type="transmembrane region" description="Helical" evidence="6">
    <location>
        <begin position="316"/>
        <end position="336"/>
    </location>
</feature>
<feature type="transmembrane region" description="Helical" evidence="6">
    <location>
        <begin position="348"/>
        <end position="372"/>
    </location>
</feature>
<evidence type="ECO:0000313" key="8">
    <source>
        <dbReference type="Proteomes" id="UP000322524"/>
    </source>
</evidence>
<reference evidence="7 8" key="1">
    <citation type="submission" date="2019-08" db="EMBL/GenBank/DDBJ databases">
        <title>Bacillus genomes from the desert of Cuatro Cienegas, Coahuila.</title>
        <authorList>
            <person name="Olmedo-Alvarez G."/>
        </authorList>
    </citation>
    <scope>NUCLEOTIDE SEQUENCE [LARGE SCALE GENOMIC DNA]</scope>
    <source>
        <strain evidence="7 8">CH28_1T</strain>
    </source>
</reference>
<evidence type="ECO:0000256" key="4">
    <source>
        <dbReference type="ARBA" id="ARBA00022989"/>
    </source>
</evidence>
<dbReference type="Gene3D" id="1.20.1250.20">
    <property type="entry name" value="MFS general substrate transporter like domains"/>
    <property type="match status" value="1"/>
</dbReference>
<feature type="transmembrane region" description="Helical" evidence="6">
    <location>
        <begin position="289"/>
        <end position="310"/>
    </location>
</feature>
<dbReference type="InterPro" id="IPR036259">
    <property type="entry name" value="MFS_trans_sf"/>
</dbReference>
<dbReference type="CDD" id="cd06173">
    <property type="entry name" value="MFS_MefA_like"/>
    <property type="match status" value="1"/>
</dbReference>
<evidence type="ECO:0000256" key="3">
    <source>
        <dbReference type="ARBA" id="ARBA00022692"/>
    </source>
</evidence>
<comment type="subcellular location">
    <subcellularLocation>
        <location evidence="1">Cell membrane</location>
        <topology evidence="1">Multi-pass membrane protein</topology>
    </subcellularLocation>
</comment>
<keyword evidence="5 6" id="KW-0472">Membrane</keyword>
<name>A0A5D4T619_9BACI</name>
<proteinExistence type="predicted"/>
<feature type="transmembrane region" description="Helical" evidence="6">
    <location>
        <begin position="165"/>
        <end position="185"/>
    </location>
</feature>
<protein>
    <submittedName>
        <fullName evidence="7">MFS transporter</fullName>
    </submittedName>
</protein>
<evidence type="ECO:0000256" key="1">
    <source>
        <dbReference type="ARBA" id="ARBA00004651"/>
    </source>
</evidence>
<dbReference type="SUPFAM" id="SSF103473">
    <property type="entry name" value="MFS general substrate transporter"/>
    <property type="match status" value="1"/>
</dbReference>
<dbReference type="Pfam" id="PF07690">
    <property type="entry name" value="MFS_1"/>
    <property type="match status" value="1"/>
</dbReference>
<feature type="transmembrane region" description="Helical" evidence="6">
    <location>
        <begin position="228"/>
        <end position="246"/>
    </location>
</feature>
<feature type="transmembrane region" description="Helical" evidence="6">
    <location>
        <begin position="97"/>
        <end position="117"/>
    </location>
</feature>
<dbReference type="RefSeq" id="WP_148986941.1">
    <property type="nucleotide sequence ID" value="NZ_VTEV01000001.1"/>
</dbReference>
<gene>
    <name evidence="7" type="ORF">FZC76_03885</name>
</gene>
<feature type="transmembrane region" description="Helical" evidence="6">
    <location>
        <begin position="73"/>
        <end position="91"/>
    </location>
</feature>
<dbReference type="InterPro" id="IPR011701">
    <property type="entry name" value="MFS"/>
</dbReference>
<keyword evidence="2" id="KW-1003">Cell membrane</keyword>
<dbReference type="GO" id="GO:0022857">
    <property type="term" value="F:transmembrane transporter activity"/>
    <property type="evidence" value="ECO:0007669"/>
    <property type="project" value="InterPro"/>
</dbReference>
<sequence>MDIFKNKNFTWMFLGRILTNVGDSLYAVAAMWLVYDLGGSTFYTGLAGFLSIIPRLIQFFSGPLVDRLPIRPILIYTQLLQAILLLIVPLASYLNFLSISLVLIITPILTSLNMFVYPAQMAALPKFLKEKDLTKGNSLFTIAYQGIEITSNAISGILIVLIGAISIYVVDAVAFLLGAYIFSLIRMPIEKNVNPQKSIRLEQSIVSKYISELLDGLKIIIFTPLSRLLYGVIIINLAMGATFVVLPAFGSDKGGPEIYGLLLMAQALGSLLGALITPYLKLDNIPIGLLYANAFTLSGLAWGLSIFAPWNWLTIVIYGLAWIPGGVTNIVINTVIQKGIPEKLLGRVFSATISISGIASPLGGLVGGIFGVLVGSGYIILFSGLMVLLVGVIWFLDSVTRNLPSAIEIDHSTFGTSSISGYSKSL</sequence>
<evidence type="ECO:0000256" key="5">
    <source>
        <dbReference type="ARBA" id="ARBA00023136"/>
    </source>
</evidence>
<evidence type="ECO:0000256" key="2">
    <source>
        <dbReference type="ARBA" id="ARBA00022475"/>
    </source>
</evidence>
<evidence type="ECO:0000256" key="6">
    <source>
        <dbReference type="SAM" id="Phobius"/>
    </source>
</evidence>
<accession>A0A5D4T619</accession>
<feature type="transmembrane region" description="Helical" evidence="6">
    <location>
        <begin position="378"/>
        <end position="396"/>
    </location>
</feature>
<keyword evidence="3 6" id="KW-0812">Transmembrane</keyword>
<dbReference type="AlphaFoldDB" id="A0A5D4T619"/>
<dbReference type="Proteomes" id="UP000322524">
    <property type="component" value="Unassembled WGS sequence"/>
</dbReference>
<feature type="transmembrane region" description="Helical" evidence="6">
    <location>
        <begin position="258"/>
        <end position="277"/>
    </location>
</feature>
<dbReference type="PANTHER" id="PTHR23513:SF6">
    <property type="entry name" value="MAJOR FACILITATOR SUPERFAMILY ASSOCIATED DOMAIN-CONTAINING PROTEIN"/>
    <property type="match status" value="1"/>
</dbReference>
<dbReference type="EMBL" id="VTEV01000001">
    <property type="protein sequence ID" value="TYS71043.1"/>
    <property type="molecule type" value="Genomic_DNA"/>
</dbReference>
<dbReference type="OrthoDB" id="2287060at2"/>
<organism evidence="7 8">
    <name type="scientific">Sutcliffiella horikoshii</name>
    <dbReference type="NCBI Taxonomy" id="79883"/>
    <lineage>
        <taxon>Bacteria</taxon>
        <taxon>Bacillati</taxon>
        <taxon>Bacillota</taxon>
        <taxon>Bacilli</taxon>
        <taxon>Bacillales</taxon>
        <taxon>Bacillaceae</taxon>
        <taxon>Sutcliffiella</taxon>
    </lineage>
</organism>
<dbReference type="GO" id="GO:0005886">
    <property type="term" value="C:plasma membrane"/>
    <property type="evidence" value="ECO:0007669"/>
    <property type="project" value="UniProtKB-SubCell"/>
</dbReference>
<keyword evidence="4 6" id="KW-1133">Transmembrane helix</keyword>
<evidence type="ECO:0000313" key="7">
    <source>
        <dbReference type="EMBL" id="TYS71043.1"/>
    </source>
</evidence>
<comment type="caution">
    <text evidence="7">The sequence shown here is derived from an EMBL/GenBank/DDBJ whole genome shotgun (WGS) entry which is preliminary data.</text>
</comment>